<dbReference type="Gene3D" id="1.10.260.40">
    <property type="entry name" value="lambda repressor-like DNA-binding domains"/>
    <property type="match status" value="1"/>
</dbReference>
<proteinExistence type="predicted"/>
<accession>A0ABY7KPU4</accession>
<dbReference type="Pfam" id="PF13174">
    <property type="entry name" value="TPR_6"/>
    <property type="match status" value="1"/>
</dbReference>
<keyword evidence="4" id="KW-1185">Reference proteome</keyword>
<dbReference type="RefSeq" id="WP_269664080.1">
    <property type="nucleotide sequence ID" value="NZ_CP114413.1"/>
</dbReference>
<dbReference type="SUPFAM" id="SSF81901">
    <property type="entry name" value="HCP-like"/>
    <property type="match status" value="2"/>
</dbReference>
<dbReference type="InterPro" id="IPR010982">
    <property type="entry name" value="Lambda_DNA-bd_dom_sf"/>
</dbReference>
<feature type="region of interest" description="Disordered" evidence="1">
    <location>
        <begin position="1"/>
        <end position="28"/>
    </location>
</feature>
<dbReference type="SUPFAM" id="SSF47413">
    <property type="entry name" value="lambda repressor-like DNA-binding domains"/>
    <property type="match status" value="1"/>
</dbReference>
<dbReference type="InterPro" id="IPR019734">
    <property type="entry name" value="TPR_rpt"/>
</dbReference>
<feature type="compositionally biased region" description="Polar residues" evidence="1">
    <location>
        <begin position="1"/>
        <end position="19"/>
    </location>
</feature>
<dbReference type="InterPro" id="IPR006597">
    <property type="entry name" value="Sel1-like"/>
</dbReference>
<dbReference type="SMART" id="SM00028">
    <property type="entry name" value="TPR"/>
    <property type="match status" value="5"/>
</dbReference>
<dbReference type="SMART" id="SM00671">
    <property type="entry name" value="SEL1"/>
    <property type="match status" value="8"/>
</dbReference>
<dbReference type="PANTHER" id="PTHR11102">
    <property type="entry name" value="SEL-1-LIKE PROTEIN"/>
    <property type="match status" value="1"/>
</dbReference>
<evidence type="ECO:0000313" key="4">
    <source>
        <dbReference type="Proteomes" id="UP001164439"/>
    </source>
</evidence>
<evidence type="ECO:0000259" key="2">
    <source>
        <dbReference type="PROSITE" id="PS50943"/>
    </source>
</evidence>
<dbReference type="Gene3D" id="1.25.40.10">
    <property type="entry name" value="Tetratricopeptide repeat domain"/>
    <property type="match status" value="2"/>
</dbReference>
<reference evidence="3" key="1">
    <citation type="submission" date="2022-12" db="EMBL/GenBank/DDBJ databases">
        <authorList>
            <person name="Ruckert C."/>
            <person name="Busche T."/>
            <person name="Kalinowski J."/>
            <person name="Wittmann C."/>
        </authorList>
    </citation>
    <scope>NUCLEOTIDE SEQUENCE</scope>
    <source>
        <strain evidence="3">DSM 40467</strain>
    </source>
</reference>
<dbReference type="InterPro" id="IPR001387">
    <property type="entry name" value="Cro/C1-type_HTH"/>
</dbReference>
<sequence length="858" mass="92738">MDQTQLARQSGLGRTTVSKALSPAGDVPSVDTVTALARTLRLPTGELLRLQRTAAEESGAVSLPAPGPGPGPGKPIGRWEPHELEVHPAGSGHTLAGRGRVQTLPGYVPRRHDQALAGAVTAAAAGRSGIVVLVGTSSTGKTRACWEAVQPLASQGWRLWHPFHPTRAEAALEELHQVRARTVVWLNEAQHYLGDPAVGERIAATVHQLLGDEERGPVLVLGTLWPEYAHQYGALPTPGGPDPHSRVRELLAGRILTVPDTFDTTALAAAAALAENGDGLLADALTRARNHGRVAQDLAGAPELLRRYEQATPPARALLEAAMDARRLGVGLHLPHAFLTHAASGYLSEHDYDQLTDHWAEQAYAELDQPVHGKQAPLRKATPRPRQHLPAPTTATSAHITAALSAGPVFRLADYLEQHGRTARRHLCPPSSFWHAAHTHLTHPNDLRHLTQAAYRRYRLQWAHHLRHRAAEHGDTDALARLAVVREEAGDREGAEALARQATDHGDTDALRRLAMMRAQAGDWEGAEALAGQAAEHGDTGPLCHLAEMRESADDREAAETLYQQAADHGSISALWHLADMREKTDDREAAETLYRQAADRGSISALFSLALLREDDGDRAAAGSLYQQAADQGSISALFHVAVLREEAGDREGAEAAARRAASNGDTDALYQLAEMREEAGDRKGAEALAWQAVDHGSAVALFHLGEMRDEAGDSESANDLYRRAADHGSTSALFHMAVLREETGDREGSEALAWQAAGNGTTTALYRLAEMREQAQDREGAEALYRQAAEHGDTDALYRLAEWRERAGDREGAATLARQAADNGGVLYRFSRHGRLLKRLWPHGLDPDGTPTPPWQ</sequence>
<dbReference type="InterPro" id="IPR011990">
    <property type="entry name" value="TPR-like_helical_dom_sf"/>
</dbReference>
<gene>
    <name evidence="3" type="ORF">STRCI_008188</name>
</gene>
<dbReference type="Proteomes" id="UP001164439">
    <property type="component" value="Chromosome"/>
</dbReference>
<name>A0ABY7KPU4_9ACTN</name>
<organism evidence="3 4">
    <name type="scientific">Streptomyces cinnabarinus</name>
    <dbReference type="NCBI Taxonomy" id="67287"/>
    <lineage>
        <taxon>Bacteria</taxon>
        <taxon>Bacillati</taxon>
        <taxon>Actinomycetota</taxon>
        <taxon>Actinomycetes</taxon>
        <taxon>Kitasatosporales</taxon>
        <taxon>Streptomycetaceae</taxon>
        <taxon>Streptomyces</taxon>
    </lineage>
</organism>
<dbReference type="InterPro" id="IPR050767">
    <property type="entry name" value="Sel1_AlgK"/>
</dbReference>
<feature type="domain" description="HTH cro/C1-type" evidence="2">
    <location>
        <begin position="3"/>
        <end position="47"/>
    </location>
</feature>
<evidence type="ECO:0000256" key="1">
    <source>
        <dbReference type="SAM" id="MobiDB-lite"/>
    </source>
</evidence>
<protein>
    <submittedName>
        <fullName evidence="3">Tetratricopeptide repeat protein</fullName>
    </submittedName>
</protein>
<dbReference type="PROSITE" id="PS50943">
    <property type="entry name" value="HTH_CROC1"/>
    <property type="match status" value="1"/>
</dbReference>
<evidence type="ECO:0000313" key="3">
    <source>
        <dbReference type="EMBL" id="WAZ26594.1"/>
    </source>
</evidence>
<dbReference type="PANTHER" id="PTHR11102:SF160">
    <property type="entry name" value="ERAD-ASSOCIATED E3 UBIQUITIN-PROTEIN LIGASE COMPONENT HRD3"/>
    <property type="match status" value="1"/>
</dbReference>
<dbReference type="EMBL" id="CP114413">
    <property type="protein sequence ID" value="WAZ26594.1"/>
    <property type="molecule type" value="Genomic_DNA"/>
</dbReference>